<sequence length="195" mass="20628">MQDKVSQTRMAQRRTWLRNYYAVRFMVAAVWVVVAFTLAKALPPLAVVMLIAYPLWDALANLADARLNGGLAKNRTQAINVVVSLLTAIGVAVGGVVGMNAMLAAFGLWAFVAGLLQLATGVRRWKSYGAQWAMILSGAQSALAGAFFVKMAGGAQVDTLTTVAPYAAFGAFYFLVSALWLTARGAKATPPTAAA</sequence>
<keyword evidence="1" id="KW-0812">Transmembrane</keyword>
<dbReference type="EMBL" id="JBEPLU010000005">
    <property type="protein sequence ID" value="MET3528687.1"/>
    <property type="molecule type" value="Genomic_DNA"/>
</dbReference>
<keyword evidence="1" id="KW-1133">Transmembrane helix</keyword>
<feature type="transmembrane region" description="Helical" evidence="1">
    <location>
        <begin position="103"/>
        <end position="120"/>
    </location>
</feature>
<keyword evidence="1" id="KW-0472">Membrane</keyword>
<evidence type="ECO:0000313" key="3">
    <source>
        <dbReference type="Proteomes" id="UP001549110"/>
    </source>
</evidence>
<evidence type="ECO:0000256" key="1">
    <source>
        <dbReference type="SAM" id="Phobius"/>
    </source>
</evidence>
<evidence type="ECO:0000313" key="2">
    <source>
        <dbReference type="EMBL" id="MET3528687.1"/>
    </source>
</evidence>
<name>A0ABV2EP21_9CAUL</name>
<feature type="transmembrane region" description="Helical" evidence="1">
    <location>
        <begin position="132"/>
        <end position="151"/>
    </location>
</feature>
<protein>
    <submittedName>
        <fullName evidence="2">Uncharacterized membrane protein HdeD (DUF308 family)</fullName>
    </submittedName>
</protein>
<organism evidence="2 3">
    <name type="scientific">Phenylobacterium koreense</name>
    <dbReference type="NCBI Taxonomy" id="266125"/>
    <lineage>
        <taxon>Bacteria</taxon>
        <taxon>Pseudomonadati</taxon>
        <taxon>Pseudomonadota</taxon>
        <taxon>Alphaproteobacteria</taxon>
        <taxon>Caulobacterales</taxon>
        <taxon>Caulobacteraceae</taxon>
        <taxon>Phenylobacterium</taxon>
    </lineage>
</organism>
<reference evidence="2 3" key="1">
    <citation type="submission" date="2024-06" db="EMBL/GenBank/DDBJ databases">
        <title>Genomic Encyclopedia of Type Strains, Phase IV (KMG-IV): sequencing the most valuable type-strain genomes for metagenomic binning, comparative biology and taxonomic classification.</title>
        <authorList>
            <person name="Goeker M."/>
        </authorList>
    </citation>
    <scope>NUCLEOTIDE SEQUENCE [LARGE SCALE GENOMIC DNA]</scope>
    <source>
        <strain evidence="2 3">DSM 17809</strain>
    </source>
</reference>
<gene>
    <name evidence="2" type="ORF">ABID41_003829</name>
</gene>
<feature type="transmembrane region" description="Helical" evidence="1">
    <location>
        <begin position="21"/>
        <end position="39"/>
    </location>
</feature>
<dbReference type="Proteomes" id="UP001549110">
    <property type="component" value="Unassembled WGS sequence"/>
</dbReference>
<keyword evidence="3" id="KW-1185">Reference proteome</keyword>
<feature type="transmembrane region" description="Helical" evidence="1">
    <location>
        <begin position="45"/>
        <end position="65"/>
    </location>
</feature>
<feature type="transmembrane region" description="Helical" evidence="1">
    <location>
        <begin position="77"/>
        <end position="97"/>
    </location>
</feature>
<dbReference type="RefSeq" id="WP_354298546.1">
    <property type="nucleotide sequence ID" value="NZ_JBEPLU010000005.1"/>
</dbReference>
<comment type="caution">
    <text evidence="2">The sequence shown here is derived from an EMBL/GenBank/DDBJ whole genome shotgun (WGS) entry which is preliminary data.</text>
</comment>
<feature type="transmembrane region" description="Helical" evidence="1">
    <location>
        <begin position="163"/>
        <end position="181"/>
    </location>
</feature>
<proteinExistence type="predicted"/>
<accession>A0ABV2EP21</accession>